<accession>A0A1M7SAV5</accession>
<sequence>MFKLFAPRQRAVEADTPKQNFLRIVILTTVFTLTIFGFWLNYQRQETLLTNRLEESKLTPYFTKEELNSIEKMQVAFKKKFSLKLIIDIQENESINLPKLDNMMIYIGVSLKDKSVLIDLPPWLVKLIDLNFIKDTETELQKSLNNKDQDAWRKKLGETVLILGQKIETIMER</sequence>
<evidence type="ECO:0000313" key="3">
    <source>
        <dbReference type="Proteomes" id="UP000186469"/>
    </source>
</evidence>
<keyword evidence="1" id="KW-0472">Membrane</keyword>
<evidence type="ECO:0000256" key="1">
    <source>
        <dbReference type="SAM" id="Phobius"/>
    </source>
</evidence>
<feature type="transmembrane region" description="Helical" evidence="1">
    <location>
        <begin position="21"/>
        <end position="42"/>
    </location>
</feature>
<reference evidence="2 3" key="1">
    <citation type="submission" date="2016-12" db="EMBL/GenBank/DDBJ databases">
        <authorList>
            <person name="Song W.-J."/>
            <person name="Kurnit D.M."/>
        </authorList>
    </citation>
    <scope>NUCLEOTIDE SEQUENCE [LARGE SCALE GENOMIC DNA]</scope>
    <source>
        <strain evidence="2 3">DSM 11393</strain>
    </source>
</reference>
<keyword evidence="1" id="KW-0812">Transmembrane</keyword>
<name>A0A1M7SAV5_9BACT</name>
<evidence type="ECO:0000313" key="2">
    <source>
        <dbReference type="EMBL" id="SHN55626.1"/>
    </source>
</evidence>
<dbReference type="EMBL" id="FRDI01000003">
    <property type="protein sequence ID" value="SHN55626.1"/>
    <property type="molecule type" value="Genomic_DNA"/>
</dbReference>
<keyword evidence="3" id="KW-1185">Reference proteome</keyword>
<keyword evidence="1" id="KW-1133">Transmembrane helix</keyword>
<organism evidence="2 3">
    <name type="scientific">Desulfovibrio litoralis DSM 11393</name>
    <dbReference type="NCBI Taxonomy" id="1121455"/>
    <lineage>
        <taxon>Bacteria</taxon>
        <taxon>Pseudomonadati</taxon>
        <taxon>Thermodesulfobacteriota</taxon>
        <taxon>Desulfovibrionia</taxon>
        <taxon>Desulfovibrionales</taxon>
        <taxon>Desulfovibrionaceae</taxon>
        <taxon>Desulfovibrio</taxon>
    </lineage>
</organism>
<dbReference type="OrthoDB" id="5471470at2"/>
<protein>
    <submittedName>
        <fullName evidence="2">Uncharacterized protein</fullName>
    </submittedName>
</protein>
<dbReference type="AlphaFoldDB" id="A0A1M7SAV5"/>
<proteinExistence type="predicted"/>
<gene>
    <name evidence="2" type="ORF">SAMN02745728_00698</name>
</gene>
<dbReference type="RefSeq" id="WP_072696389.1">
    <property type="nucleotide sequence ID" value="NZ_FRDI01000003.1"/>
</dbReference>
<dbReference type="STRING" id="1121455.SAMN02745728_00698"/>
<dbReference type="Proteomes" id="UP000186469">
    <property type="component" value="Unassembled WGS sequence"/>
</dbReference>